<feature type="compositionally biased region" description="Low complexity" evidence="1">
    <location>
        <begin position="571"/>
        <end position="584"/>
    </location>
</feature>
<proteinExistence type="predicted"/>
<organism evidence="2 3">
    <name type="scientific">Plutella xylostella</name>
    <name type="common">Diamondback moth</name>
    <name type="synonym">Plutella maculipennis</name>
    <dbReference type="NCBI Taxonomy" id="51655"/>
    <lineage>
        <taxon>Eukaryota</taxon>
        <taxon>Metazoa</taxon>
        <taxon>Ecdysozoa</taxon>
        <taxon>Arthropoda</taxon>
        <taxon>Hexapoda</taxon>
        <taxon>Insecta</taxon>
        <taxon>Pterygota</taxon>
        <taxon>Neoptera</taxon>
        <taxon>Endopterygota</taxon>
        <taxon>Lepidoptera</taxon>
        <taxon>Glossata</taxon>
        <taxon>Ditrysia</taxon>
        <taxon>Yponomeutoidea</taxon>
        <taxon>Plutellidae</taxon>
        <taxon>Plutella</taxon>
    </lineage>
</organism>
<dbReference type="Pfam" id="PF16025">
    <property type="entry name" value="CaM_bind"/>
    <property type="match status" value="1"/>
</dbReference>
<dbReference type="EMBL" id="JAHIBW010000008">
    <property type="protein sequence ID" value="KAG7308347.1"/>
    <property type="molecule type" value="Genomic_DNA"/>
</dbReference>
<protein>
    <submittedName>
        <fullName evidence="2">Uncharacterized protein</fullName>
    </submittedName>
</protein>
<feature type="compositionally biased region" description="Polar residues" evidence="1">
    <location>
        <begin position="403"/>
        <end position="428"/>
    </location>
</feature>
<feature type="compositionally biased region" description="Polar residues" evidence="1">
    <location>
        <begin position="736"/>
        <end position="750"/>
    </location>
</feature>
<accession>A0ABQ7QTI0</accession>
<feature type="compositionally biased region" description="Polar residues" evidence="1">
    <location>
        <begin position="372"/>
        <end position="385"/>
    </location>
</feature>
<feature type="compositionally biased region" description="Low complexity" evidence="1">
    <location>
        <begin position="547"/>
        <end position="557"/>
    </location>
</feature>
<feature type="compositionally biased region" description="Basic and acidic residues" evidence="1">
    <location>
        <begin position="314"/>
        <end position="327"/>
    </location>
</feature>
<evidence type="ECO:0000256" key="1">
    <source>
        <dbReference type="SAM" id="MobiDB-lite"/>
    </source>
</evidence>
<comment type="caution">
    <text evidence="2">The sequence shown here is derived from an EMBL/GenBank/DDBJ whole genome shotgun (WGS) entry which is preliminary data.</text>
</comment>
<gene>
    <name evidence="2" type="ORF">JYU34_005543</name>
</gene>
<feature type="region of interest" description="Disordered" evidence="1">
    <location>
        <begin position="72"/>
        <end position="100"/>
    </location>
</feature>
<evidence type="ECO:0000313" key="2">
    <source>
        <dbReference type="EMBL" id="KAG7308347.1"/>
    </source>
</evidence>
<dbReference type="PANTHER" id="PTHR13594">
    <property type="entry name" value="CENTRIOLAR COILED-COIL PROTEIN OF 110 KDA"/>
    <property type="match status" value="1"/>
</dbReference>
<keyword evidence="3" id="KW-1185">Reference proteome</keyword>
<feature type="region of interest" description="Disordered" evidence="1">
    <location>
        <begin position="727"/>
        <end position="760"/>
    </location>
</feature>
<feature type="region of interest" description="Disordered" evidence="1">
    <location>
        <begin position="547"/>
        <end position="599"/>
    </location>
</feature>
<name>A0ABQ7QTI0_PLUXY</name>
<feature type="region of interest" description="Disordered" evidence="1">
    <location>
        <begin position="313"/>
        <end position="431"/>
    </location>
</feature>
<feature type="compositionally biased region" description="Basic and acidic residues" evidence="1">
    <location>
        <begin position="386"/>
        <end position="395"/>
    </location>
</feature>
<sequence>MNDPWDVKSVRHSSQYSSCMKLYGVPLLPPLLSKECRKEMQYYKLLAKEVENRIATLKTLVSCESDTDKTEAAELSGFECDSPPPEPQSPFNTSGNKSHLVESLQEAHIHGTPKSNKYNKENISNRNHVSADNLEFIGNGRPSGMDSMSLGKKAIDPQIPERDCDGLQQTPAKELDVDTVSEVSPNKHKDLLIFRDLNHDILDKYFPTDLNLNQDGPSSLSSKSFTGSLIDIHTESLKESQGKSTLVRQSSYTVLQPSPQLLAHLEVQSMSTGVDMQSISMSDSVSNLTMQNNKKRRIWDLETAKNKWSTMALELDRKSNAKNKEVPKSAGKPVSKVSPPARSKSAADKPRRSSFNSKSPPKSEPAKLTPKKNGNSSVTCSTPKTVTKDCVDKSPKSMPVASKQGTPKTSKGNTPPSPRTPVNGTPIITPSEDPAAKVKELYEKIQKQQLLQMATLVEKQKREQQLLQEVFQEQNNLLYSQLKTVCPKSPIEARPAWGEEVDSGPVSLSQLINKKDISPTSTLTHTSKYINYCDDVLKKSRDITSSLKKSTTPTLRTKSARPVSPTDPYRTRTNSPNQSPSSTPRRLDSTSNGRESELILTDRTNDTLADLNVTFPTDESEGGHDTVIRQMCLQELTVVRGGRVTSLSQSARLPSSRRKIHYSNPTPEEITAACYSLHDTFVAAPASARCAAIAADRARRRALLQRATPPPRGKRVDVMSQSHIGVFTRPRKTPPSAMTQSNYESFSDLTRPSRVRRPWR</sequence>
<evidence type="ECO:0000313" key="3">
    <source>
        <dbReference type="Proteomes" id="UP000823941"/>
    </source>
</evidence>
<dbReference type="Proteomes" id="UP000823941">
    <property type="component" value="Chromosome 8"/>
</dbReference>
<reference evidence="2 3" key="1">
    <citation type="submission" date="2021-06" db="EMBL/GenBank/DDBJ databases">
        <title>A haploid diamondback moth (Plutella xylostella L.) genome assembly resolves 31 chromosomes and identifies a diamide resistance mutation.</title>
        <authorList>
            <person name="Ward C.M."/>
            <person name="Perry K.D."/>
            <person name="Baker G."/>
            <person name="Powis K."/>
            <person name="Heckel D.G."/>
            <person name="Baxter S.W."/>
        </authorList>
    </citation>
    <scope>NUCLEOTIDE SEQUENCE [LARGE SCALE GENOMIC DNA]</scope>
    <source>
        <strain evidence="2 3">LV</strain>
        <tissue evidence="2">Single pupa</tissue>
    </source>
</reference>
<dbReference type="InterPro" id="IPR033207">
    <property type="entry name" value="CCP110"/>
</dbReference>
<dbReference type="PANTHER" id="PTHR13594:SF1">
    <property type="entry name" value="CENTRIOLAR COILED-COIL PROTEIN OF 110 KDA"/>
    <property type="match status" value="1"/>
</dbReference>